<accession>A0A8T0UP12</accession>
<keyword evidence="2" id="KW-1185">Reference proteome</keyword>
<organism evidence="1 2">
    <name type="scientific">Panicum virgatum</name>
    <name type="common">Blackwell switchgrass</name>
    <dbReference type="NCBI Taxonomy" id="38727"/>
    <lineage>
        <taxon>Eukaryota</taxon>
        <taxon>Viridiplantae</taxon>
        <taxon>Streptophyta</taxon>
        <taxon>Embryophyta</taxon>
        <taxon>Tracheophyta</taxon>
        <taxon>Spermatophyta</taxon>
        <taxon>Magnoliopsida</taxon>
        <taxon>Liliopsida</taxon>
        <taxon>Poales</taxon>
        <taxon>Poaceae</taxon>
        <taxon>PACMAD clade</taxon>
        <taxon>Panicoideae</taxon>
        <taxon>Panicodae</taxon>
        <taxon>Paniceae</taxon>
        <taxon>Panicinae</taxon>
        <taxon>Panicum</taxon>
        <taxon>Panicum sect. Hiantes</taxon>
    </lineage>
</organism>
<protein>
    <submittedName>
        <fullName evidence="1">Uncharacterized protein</fullName>
    </submittedName>
</protein>
<dbReference type="EMBL" id="CM029041">
    <property type="protein sequence ID" value="KAG2625841.1"/>
    <property type="molecule type" value="Genomic_DNA"/>
</dbReference>
<evidence type="ECO:0000313" key="2">
    <source>
        <dbReference type="Proteomes" id="UP000823388"/>
    </source>
</evidence>
<gene>
    <name evidence="1" type="ORF">PVAP13_3KG296027</name>
</gene>
<dbReference type="AlphaFoldDB" id="A0A8T0UP12"/>
<dbReference type="Proteomes" id="UP000823388">
    <property type="component" value="Chromosome 3K"/>
</dbReference>
<evidence type="ECO:0000313" key="1">
    <source>
        <dbReference type="EMBL" id="KAG2625841.1"/>
    </source>
</evidence>
<sequence length="154" mass="16692">MVKLLLLLGGGYTDIPQVQQTGAHNVKLPAILHSLPLKVLCGCTRPLQDPGIACRISLHMAVAHTAGSAGGATTLAPSFCLATAFLFRSPEAILVGVSGRKRIRKIATRWPAAILCRNRRGSDLPALFCHFKMWLQWDASRRPAFSLSECEGIF</sequence>
<name>A0A8T0UP12_PANVG</name>
<reference evidence="1" key="1">
    <citation type="submission" date="2020-05" db="EMBL/GenBank/DDBJ databases">
        <title>WGS assembly of Panicum virgatum.</title>
        <authorList>
            <person name="Lovell J.T."/>
            <person name="Jenkins J."/>
            <person name="Shu S."/>
            <person name="Juenger T.E."/>
            <person name="Schmutz J."/>
        </authorList>
    </citation>
    <scope>NUCLEOTIDE SEQUENCE</scope>
    <source>
        <strain evidence="1">AP13</strain>
    </source>
</reference>
<proteinExistence type="predicted"/>
<comment type="caution">
    <text evidence="1">The sequence shown here is derived from an EMBL/GenBank/DDBJ whole genome shotgun (WGS) entry which is preliminary data.</text>
</comment>